<dbReference type="GO" id="GO:0005777">
    <property type="term" value="C:peroxisome"/>
    <property type="evidence" value="ECO:0007669"/>
    <property type="project" value="TreeGrafter"/>
</dbReference>
<protein>
    <recommendedName>
        <fullName evidence="1">Fatty acyl-CoA reductase</fullName>
        <ecNumber evidence="1">1.2.1.84</ecNumber>
    </recommendedName>
</protein>
<keyword evidence="1" id="KW-1133">Transmembrane helix</keyword>
<keyword evidence="1" id="KW-0812">Transmembrane</keyword>
<comment type="similarity">
    <text evidence="1">Belongs to the fatty acyl-CoA reductase family.</text>
</comment>
<keyword evidence="1" id="KW-0472">Membrane</keyword>
<dbReference type="EMBL" id="CAJNOQ010047997">
    <property type="protein sequence ID" value="CAF1642797.1"/>
    <property type="molecule type" value="Genomic_DNA"/>
</dbReference>
<dbReference type="OrthoDB" id="429813at2759"/>
<proteinExistence type="inferred from homology"/>
<comment type="caution">
    <text evidence="3">The sequence shown here is derived from an EMBL/GenBank/DDBJ whole genome shotgun (WGS) entry which is preliminary data.</text>
</comment>
<dbReference type="PANTHER" id="PTHR11011:SF45">
    <property type="entry name" value="FATTY ACYL-COA REDUCTASE CG8306-RELATED"/>
    <property type="match status" value="1"/>
</dbReference>
<dbReference type="InterPro" id="IPR026055">
    <property type="entry name" value="FAR"/>
</dbReference>
<dbReference type="Proteomes" id="UP000681722">
    <property type="component" value="Unassembled WGS sequence"/>
</dbReference>
<evidence type="ECO:0000313" key="4">
    <source>
        <dbReference type="EMBL" id="CAF4557031.1"/>
    </source>
</evidence>
<evidence type="ECO:0000313" key="3">
    <source>
        <dbReference type="EMBL" id="CAF1642797.1"/>
    </source>
</evidence>
<dbReference type="AlphaFoldDB" id="A0A816DWF1"/>
<dbReference type="GO" id="GO:0035336">
    <property type="term" value="P:long-chain fatty-acyl-CoA metabolic process"/>
    <property type="evidence" value="ECO:0007669"/>
    <property type="project" value="TreeGrafter"/>
</dbReference>
<name>A0A816DWF1_9BILA</name>
<feature type="transmembrane region" description="Helical" evidence="1">
    <location>
        <begin position="34"/>
        <end position="53"/>
    </location>
</feature>
<evidence type="ECO:0000313" key="5">
    <source>
        <dbReference type="Proteomes" id="UP000663829"/>
    </source>
</evidence>
<dbReference type="GO" id="GO:0102965">
    <property type="term" value="F:alcohol-forming long-chain fatty acyl-CoA reductase activity"/>
    <property type="evidence" value="ECO:0007669"/>
    <property type="project" value="UniProtKB-EC"/>
</dbReference>
<comment type="catalytic activity">
    <reaction evidence="1">
        <text>a long-chain fatty acyl-CoA + 2 NADPH + 2 H(+) = a long-chain primary fatty alcohol + 2 NADP(+) + CoA</text>
        <dbReference type="Rhea" id="RHEA:52716"/>
        <dbReference type="ChEBI" id="CHEBI:15378"/>
        <dbReference type="ChEBI" id="CHEBI:57287"/>
        <dbReference type="ChEBI" id="CHEBI:57783"/>
        <dbReference type="ChEBI" id="CHEBI:58349"/>
        <dbReference type="ChEBI" id="CHEBI:77396"/>
        <dbReference type="ChEBI" id="CHEBI:83139"/>
        <dbReference type="EC" id="1.2.1.84"/>
    </reaction>
</comment>
<feature type="non-terminal residue" evidence="3">
    <location>
        <position position="85"/>
    </location>
</feature>
<keyword evidence="1" id="KW-0443">Lipid metabolism</keyword>
<feature type="domain" description="Thioester reductase (TE)" evidence="2">
    <location>
        <begin position="1"/>
        <end position="44"/>
    </location>
</feature>
<keyword evidence="1" id="KW-0521">NADP</keyword>
<dbReference type="InterPro" id="IPR013120">
    <property type="entry name" value="FAR_NAD-bd"/>
</dbReference>
<dbReference type="Gene3D" id="3.40.50.720">
    <property type="entry name" value="NAD(P)-binding Rossmann-like Domain"/>
    <property type="match status" value="1"/>
</dbReference>
<keyword evidence="1" id="KW-0560">Oxidoreductase</keyword>
<sequence>GWTDNYNGPSGLIIALGKGMLRTMLGNSNARADIIPVDIVVNMMISVAWYTAVKRFNYFSRRMIEEILPAFILDIYVRLTGRKPM</sequence>
<evidence type="ECO:0000256" key="1">
    <source>
        <dbReference type="RuleBase" id="RU363097"/>
    </source>
</evidence>
<dbReference type="PANTHER" id="PTHR11011">
    <property type="entry name" value="MALE STERILITY PROTEIN 2-RELATED"/>
    <property type="match status" value="1"/>
</dbReference>
<dbReference type="EC" id="1.2.1.84" evidence="1"/>
<keyword evidence="1" id="KW-0444">Lipid biosynthesis</keyword>
<reference evidence="3" key="1">
    <citation type="submission" date="2021-02" db="EMBL/GenBank/DDBJ databases">
        <authorList>
            <person name="Nowell W R."/>
        </authorList>
    </citation>
    <scope>NUCLEOTIDE SEQUENCE</scope>
</reference>
<organism evidence="3 5">
    <name type="scientific">Didymodactylos carnosus</name>
    <dbReference type="NCBI Taxonomy" id="1234261"/>
    <lineage>
        <taxon>Eukaryota</taxon>
        <taxon>Metazoa</taxon>
        <taxon>Spiralia</taxon>
        <taxon>Gnathifera</taxon>
        <taxon>Rotifera</taxon>
        <taxon>Eurotatoria</taxon>
        <taxon>Bdelloidea</taxon>
        <taxon>Philodinida</taxon>
        <taxon>Philodinidae</taxon>
        <taxon>Didymodactylos</taxon>
    </lineage>
</organism>
<dbReference type="Proteomes" id="UP000663829">
    <property type="component" value="Unassembled WGS sequence"/>
</dbReference>
<gene>
    <name evidence="3" type="ORF">GPM918_LOCUS45041</name>
    <name evidence="4" type="ORF">SRO942_LOCUS47224</name>
</gene>
<dbReference type="EMBL" id="CAJOBC010117143">
    <property type="protein sequence ID" value="CAF4557031.1"/>
    <property type="molecule type" value="Genomic_DNA"/>
</dbReference>
<keyword evidence="5" id="KW-1185">Reference proteome</keyword>
<dbReference type="GO" id="GO:0080019">
    <property type="term" value="F:alcohol-forming very long-chain fatty acyl-CoA reductase activity"/>
    <property type="evidence" value="ECO:0007669"/>
    <property type="project" value="InterPro"/>
</dbReference>
<evidence type="ECO:0000259" key="2">
    <source>
        <dbReference type="Pfam" id="PF07993"/>
    </source>
</evidence>
<accession>A0A816DWF1</accession>
<comment type="function">
    <text evidence="1">Catalyzes the reduction of fatty acyl-CoA to fatty alcohols.</text>
</comment>
<dbReference type="Pfam" id="PF07993">
    <property type="entry name" value="NAD_binding_4"/>
    <property type="match status" value="1"/>
</dbReference>